<keyword evidence="2" id="KW-1185">Reference proteome</keyword>
<reference evidence="2" key="1">
    <citation type="submission" date="2014-04" db="EMBL/GenBank/DDBJ databases">
        <title>Evolutionary Origins and Diversification of the Mycorrhizal Mutualists.</title>
        <authorList>
            <consortium name="DOE Joint Genome Institute"/>
            <consortium name="Mycorrhizal Genomics Consortium"/>
            <person name="Kohler A."/>
            <person name="Kuo A."/>
            <person name="Nagy L.G."/>
            <person name="Floudas D."/>
            <person name="Copeland A."/>
            <person name="Barry K.W."/>
            <person name="Cichocki N."/>
            <person name="Veneault-Fourrey C."/>
            <person name="LaButti K."/>
            <person name="Lindquist E.A."/>
            <person name="Lipzen A."/>
            <person name="Lundell T."/>
            <person name="Morin E."/>
            <person name="Murat C."/>
            <person name="Riley R."/>
            <person name="Ohm R."/>
            <person name="Sun H."/>
            <person name="Tunlid A."/>
            <person name="Henrissat B."/>
            <person name="Grigoriev I.V."/>
            <person name="Hibbett D.S."/>
            <person name="Martin F."/>
        </authorList>
    </citation>
    <scope>NUCLEOTIDE SEQUENCE [LARGE SCALE GENOMIC DNA]</scope>
    <source>
        <strain evidence="2">FD-334 SS-4</strain>
    </source>
</reference>
<proteinExistence type="predicted"/>
<protein>
    <submittedName>
        <fullName evidence="1">Uncharacterized protein</fullName>
    </submittedName>
</protein>
<sequence>HLQPMPLGIRLKGYTPTREDYDEYLRRRNDLLHGPKGRAALMHGGIIGRIARDITEPGAVLDGP</sequence>
<dbReference type="AlphaFoldDB" id="A0A0D2KER8"/>
<name>A0A0D2KER8_HYPSF</name>
<dbReference type="EMBL" id="KN817812">
    <property type="protein sequence ID" value="KJA12987.1"/>
    <property type="molecule type" value="Genomic_DNA"/>
</dbReference>
<organism evidence="1 2">
    <name type="scientific">Hypholoma sublateritium (strain FD-334 SS-4)</name>
    <dbReference type="NCBI Taxonomy" id="945553"/>
    <lineage>
        <taxon>Eukaryota</taxon>
        <taxon>Fungi</taxon>
        <taxon>Dikarya</taxon>
        <taxon>Basidiomycota</taxon>
        <taxon>Agaricomycotina</taxon>
        <taxon>Agaricomycetes</taxon>
        <taxon>Agaricomycetidae</taxon>
        <taxon>Agaricales</taxon>
        <taxon>Agaricineae</taxon>
        <taxon>Strophariaceae</taxon>
        <taxon>Hypholoma</taxon>
    </lineage>
</organism>
<feature type="non-terminal residue" evidence="1">
    <location>
        <position position="64"/>
    </location>
</feature>
<evidence type="ECO:0000313" key="2">
    <source>
        <dbReference type="Proteomes" id="UP000054270"/>
    </source>
</evidence>
<dbReference type="Proteomes" id="UP000054270">
    <property type="component" value="Unassembled WGS sequence"/>
</dbReference>
<feature type="non-terminal residue" evidence="1">
    <location>
        <position position="1"/>
    </location>
</feature>
<accession>A0A0D2KER8</accession>
<gene>
    <name evidence="1" type="ORF">HYPSUDRAFT_119814</name>
</gene>
<evidence type="ECO:0000313" key="1">
    <source>
        <dbReference type="EMBL" id="KJA12987.1"/>
    </source>
</evidence>
<dbReference type="OrthoDB" id="3268696at2759"/>